<evidence type="ECO:0000313" key="2">
    <source>
        <dbReference type="EMBL" id="CAE7259197.1"/>
    </source>
</evidence>
<gene>
    <name evidence="2" type="ORF">SPIL2461_LOCUS5379</name>
</gene>
<comment type="caution">
    <text evidence="2">The sequence shown here is derived from an EMBL/GenBank/DDBJ whole genome shotgun (WGS) entry which is preliminary data.</text>
</comment>
<evidence type="ECO:0000313" key="3">
    <source>
        <dbReference type="Proteomes" id="UP000649617"/>
    </source>
</evidence>
<protein>
    <submittedName>
        <fullName evidence="2">Uncharacterized protein</fullName>
    </submittedName>
</protein>
<dbReference type="EMBL" id="CAJNIZ010007566">
    <property type="protein sequence ID" value="CAE7259197.1"/>
    <property type="molecule type" value="Genomic_DNA"/>
</dbReference>
<feature type="non-terminal residue" evidence="2">
    <location>
        <position position="314"/>
    </location>
</feature>
<accession>A0A812MC58</accession>
<proteinExistence type="predicted"/>
<sequence>MALVALLSRGWAARSRGHNPKTRPAQAAWEVLRRWELGGESEVAELAAHSGLSTTALLCSLLRDTLPPQPVAFRSPPRGPPNNPRPPTCHRRDSHASGKRAEAGPDACQRACAPGRRTRTVVRASEASHPGPPNSSGELASRLAQQRARAMEALNGCGLAAGNATPLARQADVETVSARSVLSPLSRLHPGLPEQCGEHSAFPHRPGDTAPTMMEPATPGYTPVDLPAPLSWQTMGPPVADPGPSGHSWLYVPLLHAAAGQLDATAAADWRAHPHVGPQWHALVCALGEAPPVAPAALIRQIERLAHADGLMHA</sequence>
<keyword evidence="3" id="KW-1185">Reference proteome</keyword>
<feature type="compositionally biased region" description="Basic and acidic residues" evidence="1">
    <location>
        <begin position="90"/>
        <end position="103"/>
    </location>
</feature>
<dbReference type="AlphaFoldDB" id="A0A812MC58"/>
<name>A0A812MC58_SYMPI</name>
<evidence type="ECO:0000256" key="1">
    <source>
        <dbReference type="SAM" id="MobiDB-lite"/>
    </source>
</evidence>
<feature type="compositionally biased region" description="Pro residues" evidence="1">
    <location>
        <begin position="77"/>
        <end position="87"/>
    </location>
</feature>
<organism evidence="2 3">
    <name type="scientific">Symbiodinium pilosum</name>
    <name type="common">Dinoflagellate</name>
    <dbReference type="NCBI Taxonomy" id="2952"/>
    <lineage>
        <taxon>Eukaryota</taxon>
        <taxon>Sar</taxon>
        <taxon>Alveolata</taxon>
        <taxon>Dinophyceae</taxon>
        <taxon>Suessiales</taxon>
        <taxon>Symbiodiniaceae</taxon>
        <taxon>Symbiodinium</taxon>
    </lineage>
</organism>
<dbReference type="Proteomes" id="UP000649617">
    <property type="component" value="Unassembled WGS sequence"/>
</dbReference>
<feature type="region of interest" description="Disordered" evidence="1">
    <location>
        <begin position="68"/>
        <end position="145"/>
    </location>
</feature>
<reference evidence="2" key="1">
    <citation type="submission" date="2021-02" db="EMBL/GenBank/DDBJ databases">
        <authorList>
            <person name="Dougan E. K."/>
            <person name="Rhodes N."/>
            <person name="Thang M."/>
            <person name="Chan C."/>
        </authorList>
    </citation>
    <scope>NUCLEOTIDE SEQUENCE</scope>
</reference>